<feature type="signal peptide" evidence="1">
    <location>
        <begin position="1"/>
        <end position="26"/>
    </location>
</feature>
<feature type="chain" id="PRO_5025654804" description="ATPase AAA-type core domain-containing protein" evidence="1">
    <location>
        <begin position="27"/>
        <end position="256"/>
    </location>
</feature>
<dbReference type="PANTHER" id="PTHR46411">
    <property type="entry name" value="FAMILY ATPASE, PUTATIVE-RELATED"/>
    <property type="match status" value="1"/>
</dbReference>
<dbReference type="AlphaFoldDB" id="A0A6A7BD05"/>
<gene>
    <name evidence="3" type="ORF">T440DRAFT_552662</name>
</gene>
<evidence type="ECO:0000256" key="1">
    <source>
        <dbReference type="SAM" id="SignalP"/>
    </source>
</evidence>
<evidence type="ECO:0000259" key="2">
    <source>
        <dbReference type="Pfam" id="PF00004"/>
    </source>
</evidence>
<dbReference type="InterPro" id="IPR027417">
    <property type="entry name" value="P-loop_NTPase"/>
</dbReference>
<dbReference type="Proteomes" id="UP000799423">
    <property type="component" value="Unassembled WGS sequence"/>
</dbReference>
<accession>A0A6A7BD05</accession>
<dbReference type="InterPro" id="IPR003959">
    <property type="entry name" value="ATPase_AAA_core"/>
</dbReference>
<protein>
    <recommendedName>
        <fullName evidence="2">ATPase AAA-type core domain-containing protein</fullName>
    </recommendedName>
</protein>
<sequence>MQRFVDGKALRSCLLLVFVFVPVTRATGLDSPIEHPVIGTIGGEKVFPFVAKKKKLDQLSIKQFDAILSPLQSCEGFKDVVAGKGQGLTVLLHGSPGSGKPLTAEVISEHSQKPLLRITNDDLRTEPGTAEKKLQEYFDLAHDMLGKRSCFSMKQMSSLTGAPLKETFDEAFQSRIHLQIPYMPADYTHRNSIWTNIVAAQKTEPNLDAAAFERLAARCTRNGRNIKNMVLLALMISKARGDPMNEATIDEVGRLD</sequence>
<keyword evidence="4" id="KW-1185">Reference proteome</keyword>
<dbReference type="GO" id="GO:0005524">
    <property type="term" value="F:ATP binding"/>
    <property type="evidence" value="ECO:0007669"/>
    <property type="project" value="InterPro"/>
</dbReference>
<proteinExistence type="predicted"/>
<dbReference type="Pfam" id="PF00004">
    <property type="entry name" value="AAA"/>
    <property type="match status" value="1"/>
</dbReference>
<dbReference type="SUPFAM" id="SSF52540">
    <property type="entry name" value="P-loop containing nucleoside triphosphate hydrolases"/>
    <property type="match status" value="1"/>
</dbReference>
<dbReference type="OrthoDB" id="3823685at2759"/>
<dbReference type="PANTHER" id="PTHR46411:SF2">
    <property type="entry name" value="AAA+ ATPASE DOMAIN-CONTAINING PROTEIN"/>
    <property type="match status" value="1"/>
</dbReference>
<reference evidence="3" key="1">
    <citation type="submission" date="2020-01" db="EMBL/GenBank/DDBJ databases">
        <authorList>
            <consortium name="DOE Joint Genome Institute"/>
            <person name="Haridas S."/>
            <person name="Albert R."/>
            <person name="Binder M."/>
            <person name="Bloem J."/>
            <person name="Labutti K."/>
            <person name="Salamov A."/>
            <person name="Andreopoulos B."/>
            <person name="Baker S.E."/>
            <person name="Barry K."/>
            <person name="Bills G."/>
            <person name="Bluhm B.H."/>
            <person name="Cannon C."/>
            <person name="Castanera R."/>
            <person name="Culley D.E."/>
            <person name="Daum C."/>
            <person name="Ezra D."/>
            <person name="Gonzalez J.B."/>
            <person name="Henrissat B."/>
            <person name="Kuo A."/>
            <person name="Liang C."/>
            <person name="Lipzen A."/>
            <person name="Lutzoni F."/>
            <person name="Magnuson J."/>
            <person name="Mondo S."/>
            <person name="Nolan M."/>
            <person name="Ohm R."/>
            <person name="Pangilinan J."/>
            <person name="Park H.-J."/>
            <person name="Ramirez L."/>
            <person name="Alfaro M."/>
            <person name="Sun H."/>
            <person name="Tritt A."/>
            <person name="Yoshinaga Y."/>
            <person name="Zwiers L.-H."/>
            <person name="Turgeon B.G."/>
            <person name="Goodwin S.B."/>
            <person name="Spatafora J.W."/>
            <person name="Crous P.W."/>
            <person name="Grigoriev I.V."/>
        </authorList>
    </citation>
    <scope>NUCLEOTIDE SEQUENCE</scope>
    <source>
        <strain evidence="3">IPT5</strain>
    </source>
</reference>
<feature type="domain" description="ATPase AAA-type core" evidence="2">
    <location>
        <begin position="90"/>
        <end position="163"/>
    </location>
</feature>
<keyword evidence="1" id="KW-0732">Signal</keyword>
<dbReference type="GO" id="GO:0016887">
    <property type="term" value="F:ATP hydrolysis activity"/>
    <property type="evidence" value="ECO:0007669"/>
    <property type="project" value="InterPro"/>
</dbReference>
<organism evidence="3 4">
    <name type="scientific">Plenodomus tracheiphilus IPT5</name>
    <dbReference type="NCBI Taxonomy" id="1408161"/>
    <lineage>
        <taxon>Eukaryota</taxon>
        <taxon>Fungi</taxon>
        <taxon>Dikarya</taxon>
        <taxon>Ascomycota</taxon>
        <taxon>Pezizomycotina</taxon>
        <taxon>Dothideomycetes</taxon>
        <taxon>Pleosporomycetidae</taxon>
        <taxon>Pleosporales</taxon>
        <taxon>Pleosporineae</taxon>
        <taxon>Leptosphaeriaceae</taxon>
        <taxon>Plenodomus</taxon>
    </lineage>
</organism>
<name>A0A6A7BD05_9PLEO</name>
<evidence type="ECO:0000313" key="3">
    <source>
        <dbReference type="EMBL" id="KAF2853401.1"/>
    </source>
</evidence>
<dbReference type="EMBL" id="MU006295">
    <property type="protein sequence ID" value="KAF2853401.1"/>
    <property type="molecule type" value="Genomic_DNA"/>
</dbReference>
<dbReference type="Gene3D" id="3.40.50.300">
    <property type="entry name" value="P-loop containing nucleotide triphosphate hydrolases"/>
    <property type="match status" value="1"/>
</dbReference>
<evidence type="ECO:0000313" key="4">
    <source>
        <dbReference type="Proteomes" id="UP000799423"/>
    </source>
</evidence>